<dbReference type="PANTHER" id="PTHR11040">
    <property type="entry name" value="ZINC/IRON TRANSPORTER"/>
    <property type="match status" value="1"/>
</dbReference>
<evidence type="ECO:0000313" key="6">
    <source>
        <dbReference type="EMBL" id="MZP29795.1"/>
    </source>
</evidence>
<keyword evidence="7" id="KW-1185">Reference proteome</keyword>
<dbReference type="InterPro" id="IPR003689">
    <property type="entry name" value="ZIP"/>
</dbReference>
<comment type="caution">
    <text evidence="6">The sequence shown here is derived from an EMBL/GenBank/DDBJ whole genome shotgun (WGS) entry which is preliminary data.</text>
</comment>
<evidence type="ECO:0000256" key="5">
    <source>
        <dbReference type="SAM" id="Phobius"/>
    </source>
</evidence>
<feature type="transmembrane region" description="Helical" evidence="5">
    <location>
        <begin position="6"/>
        <end position="27"/>
    </location>
</feature>
<evidence type="ECO:0000256" key="3">
    <source>
        <dbReference type="ARBA" id="ARBA00022989"/>
    </source>
</evidence>
<dbReference type="OrthoDB" id="9787346at2"/>
<dbReference type="AlphaFoldDB" id="A0A845L435"/>
<feature type="transmembrane region" description="Helical" evidence="5">
    <location>
        <begin position="84"/>
        <end position="107"/>
    </location>
</feature>
<dbReference type="PANTHER" id="PTHR11040:SF70">
    <property type="entry name" value="OS05G0316100 PROTEIN"/>
    <property type="match status" value="1"/>
</dbReference>
<name>A0A845L435_9FIRM</name>
<keyword evidence="3 5" id="KW-1133">Transmembrane helix</keyword>
<dbReference type="Pfam" id="PF02535">
    <property type="entry name" value="Zip"/>
    <property type="match status" value="1"/>
</dbReference>
<proteinExistence type="predicted"/>
<keyword evidence="2 5" id="KW-0812">Transmembrane</keyword>
<dbReference type="Proteomes" id="UP000463470">
    <property type="component" value="Unassembled WGS sequence"/>
</dbReference>
<protein>
    <submittedName>
        <fullName evidence="6">ZIP family metal transporter</fullName>
    </submittedName>
</protein>
<feature type="transmembrane region" description="Helical" evidence="5">
    <location>
        <begin position="57"/>
        <end position="77"/>
    </location>
</feature>
<feature type="transmembrane region" description="Helical" evidence="5">
    <location>
        <begin position="207"/>
        <end position="225"/>
    </location>
</feature>
<evidence type="ECO:0000256" key="1">
    <source>
        <dbReference type="ARBA" id="ARBA00004141"/>
    </source>
</evidence>
<dbReference type="GO" id="GO:0016020">
    <property type="term" value="C:membrane"/>
    <property type="evidence" value="ECO:0007669"/>
    <property type="project" value="UniProtKB-SubCell"/>
</dbReference>
<feature type="transmembrane region" description="Helical" evidence="5">
    <location>
        <begin position="34"/>
        <end position="51"/>
    </location>
</feature>
<organism evidence="6 7">
    <name type="scientific">Heliomicrobium undosum</name>
    <dbReference type="NCBI Taxonomy" id="121734"/>
    <lineage>
        <taxon>Bacteria</taxon>
        <taxon>Bacillati</taxon>
        <taxon>Bacillota</taxon>
        <taxon>Clostridia</taxon>
        <taxon>Eubacteriales</taxon>
        <taxon>Heliobacteriaceae</taxon>
        <taxon>Heliomicrobium</taxon>
    </lineage>
</organism>
<reference evidence="6 7" key="1">
    <citation type="submission" date="2020-01" db="EMBL/GenBank/DDBJ databases">
        <title>Whole-genome sequence of Heliobacterium undosum DSM 13378.</title>
        <authorList>
            <person name="Kyndt J.A."/>
            <person name="Meyer T.E."/>
        </authorList>
    </citation>
    <scope>NUCLEOTIDE SEQUENCE [LARGE SCALE GENOMIC DNA]</scope>
    <source>
        <strain evidence="6 7">DSM 13378</strain>
    </source>
</reference>
<evidence type="ECO:0000256" key="4">
    <source>
        <dbReference type="ARBA" id="ARBA00023136"/>
    </source>
</evidence>
<feature type="transmembrane region" description="Helical" evidence="5">
    <location>
        <begin position="174"/>
        <end position="195"/>
    </location>
</feature>
<evidence type="ECO:0000313" key="7">
    <source>
        <dbReference type="Proteomes" id="UP000463470"/>
    </source>
</evidence>
<dbReference type="RefSeq" id="WP_161257922.1">
    <property type="nucleotide sequence ID" value="NZ_WXEY01000007.1"/>
</dbReference>
<dbReference type="EMBL" id="WXEY01000007">
    <property type="protein sequence ID" value="MZP29795.1"/>
    <property type="molecule type" value="Genomic_DNA"/>
</dbReference>
<evidence type="ECO:0000256" key="2">
    <source>
        <dbReference type="ARBA" id="ARBA00022692"/>
    </source>
</evidence>
<keyword evidence="4 5" id="KW-0472">Membrane</keyword>
<sequence>MTEVLLPALAAAMMTVLGALPFFFITVTHRLRDILLGLAAGMMVTAAFALLQQTPNFWLAAPGMLIGAGLLFLLLRFLPEGGRLAWLTFAAIALHNVPEGLVVGVGYAEGDKLGLLMALTIGLQNMPEGLVIVAPLLEQGVNRWKALSFVFAAAMVEPLFAVSGYALVEQVQGLLPVALGFAAGAMLYVTFRELIPDTHGHGFEEQATFAFLTGVIIMMGLGTALG</sequence>
<dbReference type="GO" id="GO:0005385">
    <property type="term" value="F:zinc ion transmembrane transporter activity"/>
    <property type="evidence" value="ECO:0007669"/>
    <property type="project" value="TreeGrafter"/>
</dbReference>
<comment type="subcellular location">
    <subcellularLocation>
        <location evidence="1">Membrane</location>
        <topology evidence="1">Multi-pass membrane protein</topology>
    </subcellularLocation>
</comment>
<feature type="transmembrane region" description="Helical" evidence="5">
    <location>
        <begin position="149"/>
        <end position="168"/>
    </location>
</feature>
<accession>A0A845L435</accession>
<gene>
    <name evidence="6" type="ORF">GTO91_08760</name>
</gene>